<comment type="caution">
    <text evidence="3">The sequence shown here is derived from an EMBL/GenBank/DDBJ whole genome shotgun (WGS) entry which is preliminary data.</text>
</comment>
<dbReference type="PANTHER" id="PTHR32141:SF150">
    <property type="entry name" value="FBD DOMAIN-CONTAINING PROTEIN"/>
    <property type="match status" value="1"/>
</dbReference>
<proteinExistence type="predicted"/>
<dbReference type="Proteomes" id="UP000275267">
    <property type="component" value="Unassembled WGS sequence"/>
</dbReference>
<keyword evidence="4" id="KW-1185">Reference proteome</keyword>
<accession>A0A3L6RI07</accession>
<feature type="compositionally biased region" description="Basic residues" evidence="1">
    <location>
        <begin position="1"/>
        <end position="11"/>
    </location>
</feature>
<feature type="region of interest" description="Disordered" evidence="1">
    <location>
        <begin position="56"/>
        <end position="81"/>
    </location>
</feature>
<feature type="region of interest" description="Disordered" evidence="1">
    <location>
        <begin position="1"/>
        <end position="21"/>
    </location>
</feature>
<dbReference type="InterPro" id="IPR055302">
    <property type="entry name" value="F-box_dom-containing"/>
</dbReference>
<reference evidence="4" key="1">
    <citation type="journal article" date="2019" name="Nat. Commun.">
        <title>The genome of broomcorn millet.</title>
        <authorList>
            <person name="Zou C."/>
            <person name="Miki D."/>
            <person name="Li D."/>
            <person name="Tang Q."/>
            <person name="Xiao L."/>
            <person name="Rajput S."/>
            <person name="Deng P."/>
            <person name="Jia W."/>
            <person name="Huang R."/>
            <person name="Zhang M."/>
            <person name="Sun Y."/>
            <person name="Hu J."/>
            <person name="Fu X."/>
            <person name="Schnable P.S."/>
            <person name="Li F."/>
            <person name="Zhang H."/>
            <person name="Feng B."/>
            <person name="Zhu X."/>
            <person name="Liu R."/>
            <person name="Schnable J.C."/>
            <person name="Zhu J.-K."/>
            <person name="Zhang H."/>
        </authorList>
    </citation>
    <scope>NUCLEOTIDE SEQUENCE [LARGE SCALE GENOMIC DNA]</scope>
</reference>
<dbReference type="PANTHER" id="PTHR32141">
    <property type="match status" value="1"/>
</dbReference>
<evidence type="ECO:0000259" key="2">
    <source>
        <dbReference type="Pfam" id="PF24758"/>
    </source>
</evidence>
<dbReference type="Pfam" id="PF24758">
    <property type="entry name" value="LRR_At5g56370"/>
    <property type="match status" value="1"/>
</dbReference>
<dbReference type="InterPro" id="IPR055411">
    <property type="entry name" value="LRR_FXL15/At3g58940/PEG3-like"/>
</dbReference>
<evidence type="ECO:0000313" key="4">
    <source>
        <dbReference type="Proteomes" id="UP000275267"/>
    </source>
</evidence>
<evidence type="ECO:0000256" key="1">
    <source>
        <dbReference type="SAM" id="MobiDB-lite"/>
    </source>
</evidence>
<dbReference type="OrthoDB" id="584579at2759"/>
<sequence length="271" mass="29812">MRVLTRPKRRRPVDEDTGPDLISRLPDDVLGDVVTLLPAADGAPHAGPLPAVAPAVARGAAQPRGRCRRGRADHPRQPPGRALPPLLPHLDGFSAVDDVLWQPGLDGLQEFELRYSPSAIDTDSRLNPAPLSVFRFSPTLRVLTVHCRGRRLKVPAACPALDLPRLEQLTLKGVVISESTLHAILSRCLVLQWNVGYRHLRISSPTLRSLGIWVSKRRDGLMLEQVTIEDAPLLERLFTDGFSSGHQQIRVIQAPKLKILGYLENGVSEPT</sequence>
<gene>
    <name evidence="3" type="ORF">C2845_PM13G03170</name>
</gene>
<name>A0A3L6RI07_PANMI</name>
<dbReference type="EMBL" id="PQIB02000008">
    <property type="protein sequence ID" value="RLN04130.1"/>
    <property type="molecule type" value="Genomic_DNA"/>
</dbReference>
<organism evidence="3 4">
    <name type="scientific">Panicum miliaceum</name>
    <name type="common">Proso millet</name>
    <name type="synonym">Broomcorn millet</name>
    <dbReference type="NCBI Taxonomy" id="4540"/>
    <lineage>
        <taxon>Eukaryota</taxon>
        <taxon>Viridiplantae</taxon>
        <taxon>Streptophyta</taxon>
        <taxon>Embryophyta</taxon>
        <taxon>Tracheophyta</taxon>
        <taxon>Spermatophyta</taxon>
        <taxon>Magnoliopsida</taxon>
        <taxon>Liliopsida</taxon>
        <taxon>Poales</taxon>
        <taxon>Poaceae</taxon>
        <taxon>PACMAD clade</taxon>
        <taxon>Panicoideae</taxon>
        <taxon>Panicodae</taxon>
        <taxon>Paniceae</taxon>
        <taxon>Panicinae</taxon>
        <taxon>Panicum</taxon>
        <taxon>Panicum sect. Panicum</taxon>
    </lineage>
</organism>
<evidence type="ECO:0000313" key="3">
    <source>
        <dbReference type="EMBL" id="RLN04130.1"/>
    </source>
</evidence>
<dbReference type="STRING" id="4540.A0A3L6RI07"/>
<protein>
    <recommendedName>
        <fullName evidence="2">F-box/LRR-repeat protein 15/At3g58940/PEG3-like LRR domain-containing protein</fullName>
    </recommendedName>
</protein>
<feature type="domain" description="F-box/LRR-repeat protein 15/At3g58940/PEG3-like LRR" evidence="2">
    <location>
        <begin position="97"/>
        <end position="268"/>
    </location>
</feature>
<dbReference type="AlphaFoldDB" id="A0A3L6RI07"/>